<keyword evidence="6" id="KW-0067">ATP-binding</keyword>
<dbReference type="EC" id="2.7.11.1" evidence="1"/>
<dbReference type="Pfam" id="PF01163">
    <property type="entry name" value="RIO1"/>
    <property type="match status" value="1"/>
</dbReference>
<evidence type="ECO:0000256" key="5">
    <source>
        <dbReference type="ARBA" id="ARBA00022777"/>
    </source>
</evidence>
<dbReference type="InterPro" id="IPR018934">
    <property type="entry name" value="RIO_dom"/>
</dbReference>
<evidence type="ECO:0000256" key="4">
    <source>
        <dbReference type="ARBA" id="ARBA00022741"/>
    </source>
</evidence>
<evidence type="ECO:0000313" key="11">
    <source>
        <dbReference type="Proteomes" id="UP000244855"/>
    </source>
</evidence>
<keyword evidence="5" id="KW-0418">Kinase</keyword>
<name>A0A2V1DL47_9PLEO</name>
<dbReference type="GO" id="GO:0005524">
    <property type="term" value="F:ATP binding"/>
    <property type="evidence" value="ECO:0007669"/>
    <property type="project" value="UniProtKB-KW"/>
</dbReference>
<evidence type="ECO:0000256" key="6">
    <source>
        <dbReference type="ARBA" id="ARBA00022840"/>
    </source>
</evidence>
<evidence type="ECO:0000259" key="9">
    <source>
        <dbReference type="Pfam" id="PF01163"/>
    </source>
</evidence>
<keyword evidence="4" id="KW-0547">Nucleotide-binding</keyword>
<keyword evidence="3" id="KW-0808">Transferase</keyword>
<dbReference type="AlphaFoldDB" id="A0A2V1DL47"/>
<feature type="domain" description="RIO-type" evidence="9">
    <location>
        <begin position="192"/>
        <end position="226"/>
    </location>
</feature>
<comment type="catalytic activity">
    <reaction evidence="7">
        <text>L-threonyl-[protein] + ATP = O-phospho-L-threonyl-[protein] + ADP + H(+)</text>
        <dbReference type="Rhea" id="RHEA:46608"/>
        <dbReference type="Rhea" id="RHEA-COMP:11060"/>
        <dbReference type="Rhea" id="RHEA-COMP:11605"/>
        <dbReference type="ChEBI" id="CHEBI:15378"/>
        <dbReference type="ChEBI" id="CHEBI:30013"/>
        <dbReference type="ChEBI" id="CHEBI:30616"/>
        <dbReference type="ChEBI" id="CHEBI:61977"/>
        <dbReference type="ChEBI" id="CHEBI:456216"/>
        <dbReference type="EC" id="2.7.11.1"/>
    </reaction>
</comment>
<keyword evidence="2" id="KW-0723">Serine/threonine-protein kinase</keyword>
<evidence type="ECO:0000256" key="1">
    <source>
        <dbReference type="ARBA" id="ARBA00012513"/>
    </source>
</evidence>
<sequence length="256" mass="29569">MQVEQVLSLDLESTDYLYRIRRDARIVYVSVQYTTLIPDADRTDSSRILAILRTLPGWQGQWTTLTVTNSKGLSTKYDVFKPHRLAPTSLVPSFPRYNFLDFTVVERISDRVSMVSTDRLRGKNCVRKIARFSHELKAIKKEIEAYHFLHGFPLIPKFMGYVYEETCDRVVGFLIEALEGRHPSAEDYEICQSGMFELHKRGVVHGDLNKYNIFIDGGKAKFVDFEVASFQVTDDKNYKVLEREEAERLPKTLVGD</sequence>
<proteinExistence type="predicted"/>
<keyword evidence="11" id="KW-1185">Reference proteome</keyword>
<protein>
    <recommendedName>
        <fullName evidence="1">non-specific serine/threonine protein kinase</fullName>
        <ecNumber evidence="1">2.7.11.1</ecNumber>
    </recommendedName>
</protein>
<dbReference type="Proteomes" id="UP000244855">
    <property type="component" value="Unassembled WGS sequence"/>
</dbReference>
<reference evidence="10 11" key="1">
    <citation type="journal article" date="2018" name="Sci. Rep.">
        <title>Comparative genomics provides insights into the lifestyle and reveals functional heterogeneity of dark septate endophytic fungi.</title>
        <authorList>
            <person name="Knapp D.G."/>
            <person name="Nemeth J.B."/>
            <person name="Barry K."/>
            <person name="Hainaut M."/>
            <person name="Henrissat B."/>
            <person name="Johnson J."/>
            <person name="Kuo A."/>
            <person name="Lim J.H.P."/>
            <person name="Lipzen A."/>
            <person name="Nolan M."/>
            <person name="Ohm R.A."/>
            <person name="Tamas L."/>
            <person name="Grigoriev I.V."/>
            <person name="Spatafora J.W."/>
            <person name="Nagy L.G."/>
            <person name="Kovacs G.M."/>
        </authorList>
    </citation>
    <scope>NUCLEOTIDE SEQUENCE [LARGE SCALE GENOMIC DNA]</scope>
    <source>
        <strain evidence="10 11">DSE2036</strain>
    </source>
</reference>
<dbReference type="SUPFAM" id="SSF56112">
    <property type="entry name" value="Protein kinase-like (PK-like)"/>
    <property type="match status" value="1"/>
</dbReference>
<evidence type="ECO:0000256" key="8">
    <source>
        <dbReference type="ARBA" id="ARBA00048679"/>
    </source>
</evidence>
<dbReference type="GO" id="GO:0004674">
    <property type="term" value="F:protein serine/threonine kinase activity"/>
    <property type="evidence" value="ECO:0007669"/>
    <property type="project" value="UniProtKB-KW"/>
</dbReference>
<organism evidence="10 11">
    <name type="scientific">Periconia macrospinosa</name>
    <dbReference type="NCBI Taxonomy" id="97972"/>
    <lineage>
        <taxon>Eukaryota</taxon>
        <taxon>Fungi</taxon>
        <taxon>Dikarya</taxon>
        <taxon>Ascomycota</taxon>
        <taxon>Pezizomycotina</taxon>
        <taxon>Dothideomycetes</taxon>
        <taxon>Pleosporomycetidae</taxon>
        <taxon>Pleosporales</taxon>
        <taxon>Massarineae</taxon>
        <taxon>Periconiaceae</taxon>
        <taxon>Periconia</taxon>
    </lineage>
</organism>
<evidence type="ECO:0000256" key="7">
    <source>
        <dbReference type="ARBA" id="ARBA00047899"/>
    </source>
</evidence>
<evidence type="ECO:0000313" key="10">
    <source>
        <dbReference type="EMBL" id="PVH98645.1"/>
    </source>
</evidence>
<evidence type="ECO:0000256" key="3">
    <source>
        <dbReference type="ARBA" id="ARBA00022679"/>
    </source>
</evidence>
<dbReference type="OrthoDB" id="2687876at2759"/>
<dbReference type="InterPro" id="IPR011009">
    <property type="entry name" value="Kinase-like_dom_sf"/>
</dbReference>
<accession>A0A2V1DL47</accession>
<dbReference type="EMBL" id="KZ805409">
    <property type="protein sequence ID" value="PVH98645.1"/>
    <property type="molecule type" value="Genomic_DNA"/>
</dbReference>
<gene>
    <name evidence="10" type="ORF">DM02DRAFT_40909</name>
</gene>
<dbReference type="STRING" id="97972.A0A2V1DL47"/>
<evidence type="ECO:0000256" key="2">
    <source>
        <dbReference type="ARBA" id="ARBA00022527"/>
    </source>
</evidence>
<comment type="catalytic activity">
    <reaction evidence="8">
        <text>L-seryl-[protein] + ATP = O-phospho-L-seryl-[protein] + ADP + H(+)</text>
        <dbReference type="Rhea" id="RHEA:17989"/>
        <dbReference type="Rhea" id="RHEA-COMP:9863"/>
        <dbReference type="Rhea" id="RHEA-COMP:11604"/>
        <dbReference type="ChEBI" id="CHEBI:15378"/>
        <dbReference type="ChEBI" id="CHEBI:29999"/>
        <dbReference type="ChEBI" id="CHEBI:30616"/>
        <dbReference type="ChEBI" id="CHEBI:83421"/>
        <dbReference type="ChEBI" id="CHEBI:456216"/>
        <dbReference type="EC" id="2.7.11.1"/>
    </reaction>
</comment>
<dbReference type="Gene3D" id="1.10.510.10">
    <property type="entry name" value="Transferase(Phosphotransferase) domain 1"/>
    <property type="match status" value="1"/>
</dbReference>